<dbReference type="InterPro" id="IPR050105">
    <property type="entry name" value="MoCo_biosynth_MoaA/MoaC"/>
</dbReference>
<dbReference type="InterPro" id="IPR002820">
    <property type="entry name" value="Mopterin_CF_biosynth-C_dom"/>
</dbReference>
<evidence type="ECO:0000259" key="7">
    <source>
        <dbReference type="Pfam" id="PF01967"/>
    </source>
</evidence>
<dbReference type="EMBL" id="CAIT01000005">
    <property type="protein sequence ID" value="CCH52313.1"/>
    <property type="molecule type" value="Genomic_DNA"/>
</dbReference>
<comment type="caution">
    <text evidence="8">The sequence shown here is derived from an EMBL/GenBank/DDBJ whole genome shotgun (WGS) entry which is preliminary data.</text>
</comment>
<keyword evidence="4" id="KW-0501">Molybdenum cofactor biosynthesis</keyword>
<keyword evidence="5" id="KW-0456">Lyase</keyword>
<dbReference type="Pfam" id="PF01967">
    <property type="entry name" value="MoaC"/>
    <property type="match status" value="1"/>
</dbReference>
<evidence type="ECO:0000256" key="1">
    <source>
        <dbReference type="ARBA" id="ARBA00001637"/>
    </source>
</evidence>
<keyword evidence="9" id="KW-1185">Reference proteome</keyword>
<dbReference type="InterPro" id="IPR036522">
    <property type="entry name" value="MoaC_sf"/>
</dbReference>
<dbReference type="CDD" id="cd01420">
    <property type="entry name" value="MoaC_PE"/>
    <property type="match status" value="1"/>
</dbReference>
<reference evidence="8 9" key="1">
    <citation type="journal article" date="2012" name="J. Bacteriol.">
        <title>Genome Sequence of the Filamentous Bacterium Fibrisoma limi BUZ 3T.</title>
        <authorList>
            <person name="Filippini M."/>
            <person name="Qi W."/>
            <person name="Jaenicke S."/>
            <person name="Goesmann A."/>
            <person name="Smits T.H."/>
            <person name="Bagheri H.C."/>
        </authorList>
    </citation>
    <scope>NUCLEOTIDE SEQUENCE [LARGE SCALE GENOMIC DNA]</scope>
    <source>
        <strain evidence="9">BUZ 3T</strain>
    </source>
</reference>
<organism evidence="8 9">
    <name type="scientific">Fibrisoma limi BUZ 3</name>
    <dbReference type="NCBI Taxonomy" id="1185876"/>
    <lineage>
        <taxon>Bacteria</taxon>
        <taxon>Pseudomonadati</taxon>
        <taxon>Bacteroidota</taxon>
        <taxon>Cytophagia</taxon>
        <taxon>Cytophagales</taxon>
        <taxon>Spirosomataceae</taxon>
        <taxon>Fibrisoma</taxon>
    </lineage>
</organism>
<evidence type="ECO:0000256" key="5">
    <source>
        <dbReference type="ARBA" id="ARBA00023239"/>
    </source>
</evidence>
<dbReference type="AlphaFoldDB" id="I2GEI8"/>
<evidence type="ECO:0000256" key="2">
    <source>
        <dbReference type="ARBA" id="ARBA00005046"/>
    </source>
</evidence>
<dbReference type="NCBIfam" id="TIGR00581">
    <property type="entry name" value="moaC"/>
    <property type="match status" value="1"/>
</dbReference>
<dbReference type="Proteomes" id="UP000009309">
    <property type="component" value="Unassembled WGS sequence"/>
</dbReference>
<feature type="domain" description="Molybdopterin cofactor biosynthesis C (MoaC)" evidence="7">
    <location>
        <begin position="58"/>
        <end position="193"/>
    </location>
</feature>
<dbReference type="InterPro" id="IPR023045">
    <property type="entry name" value="MoaC"/>
</dbReference>
<evidence type="ECO:0000256" key="6">
    <source>
        <dbReference type="ARBA" id="ARBA00055087"/>
    </source>
</evidence>
<accession>I2GEI8</accession>
<name>I2GEI8_9BACT</name>
<dbReference type="EC" id="4.6.1.17" evidence="3"/>
<gene>
    <name evidence="8" type="ORF">BN8_01303</name>
</gene>
<sequence length="200" mass="21967">MIANASATESISVLIVAWDYRTLNDFAGCMFNIRHQLYDLKTAMNDFSHLDAQGNPAMVDVGAKAITHRTARARSVVTLNEEIMRHLTGTDIQTKKGPVFQTAIIAGTMAAKRTDELIPLCHSLGLENCRIVITTEGHDAIVECRVSTQGKTGVEMEALVGASVAALTIYDMCKAFSHDIVIRETKLLEKTGGKRDFRRD</sequence>
<dbReference type="GO" id="GO:0061799">
    <property type="term" value="F:cyclic pyranopterin monophosphate synthase activity"/>
    <property type="evidence" value="ECO:0007669"/>
    <property type="project" value="UniProtKB-EC"/>
</dbReference>
<dbReference type="NCBIfam" id="NF006870">
    <property type="entry name" value="PRK09364.1"/>
    <property type="match status" value="1"/>
</dbReference>
<dbReference type="GO" id="GO:0006777">
    <property type="term" value="P:Mo-molybdopterin cofactor biosynthetic process"/>
    <property type="evidence" value="ECO:0007669"/>
    <property type="project" value="UniProtKB-KW"/>
</dbReference>
<evidence type="ECO:0000256" key="3">
    <source>
        <dbReference type="ARBA" id="ARBA00012575"/>
    </source>
</evidence>
<dbReference type="PANTHER" id="PTHR22960:SF0">
    <property type="entry name" value="MOLYBDENUM COFACTOR BIOSYNTHESIS PROTEIN 1"/>
    <property type="match status" value="1"/>
</dbReference>
<dbReference type="GO" id="GO:0061798">
    <property type="term" value="F:GTP 3',8'-cyclase activity"/>
    <property type="evidence" value="ECO:0007669"/>
    <property type="project" value="TreeGrafter"/>
</dbReference>
<dbReference type="STRING" id="1185876.BN8_01303"/>
<comment type="pathway">
    <text evidence="2">Cofactor biosynthesis; molybdopterin biosynthesis.</text>
</comment>
<dbReference type="UniPathway" id="UPA00344"/>
<dbReference type="Gene3D" id="3.30.70.640">
    <property type="entry name" value="Molybdopterin cofactor biosynthesis C (MoaC) domain"/>
    <property type="match status" value="1"/>
</dbReference>
<dbReference type="PANTHER" id="PTHR22960">
    <property type="entry name" value="MOLYBDOPTERIN COFACTOR SYNTHESIS PROTEIN A"/>
    <property type="match status" value="1"/>
</dbReference>
<protein>
    <recommendedName>
        <fullName evidence="3">cyclic pyranopterin monophosphate synthase</fullName>
        <ecNumber evidence="3">4.6.1.17</ecNumber>
    </recommendedName>
</protein>
<evidence type="ECO:0000313" key="9">
    <source>
        <dbReference type="Proteomes" id="UP000009309"/>
    </source>
</evidence>
<comment type="function">
    <text evidence="6">Catalyzes the conversion of (8S)-3',8-cyclo-7,8-dihydroguanosine 5'-triphosphate to cyclic pyranopterin monophosphate (cPMP).</text>
</comment>
<evidence type="ECO:0000256" key="4">
    <source>
        <dbReference type="ARBA" id="ARBA00023150"/>
    </source>
</evidence>
<dbReference type="SUPFAM" id="SSF55040">
    <property type="entry name" value="Molybdenum cofactor biosynthesis protein C, MoaC"/>
    <property type="match status" value="1"/>
</dbReference>
<dbReference type="eggNOG" id="COG0315">
    <property type="taxonomic scope" value="Bacteria"/>
</dbReference>
<dbReference type="InterPro" id="IPR047594">
    <property type="entry name" value="MoaC_bact/euk"/>
</dbReference>
<evidence type="ECO:0000313" key="8">
    <source>
        <dbReference type="EMBL" id="CCH52313.1"/>
    </source>
</evidence>
<comment type="catalytic activity">
    <reaction evidence="1">
        <text>(8S)-3',8-cyclo-7,8-dihydroguanosine 5'-triphosphate = cyclic pyranopterin phosphate + diphosphate</text>
        <dbReference type="Rhea" id="RHEA:49580"/>
        <dbReference type="ChEBI" id="CHEBI:33019"/>
        <dbReference type="ChEBI" id="CHEBI:59648"/>
        <dbReference type="ChEBI" id="CHEBI:131766"/>
        <dbReference type="EC" id="4.6.1.17"/>
    </reaction>
</comment>
<proteinExistence type="predicted"/>